<dbReference type="PIRSF" id="PIRSF004761">
    <property type="entry name" value="Hydrgn_mat_HypA"/>
    <property type="match status" value="1"/>
</dbReference>
<comment type="similarity">
    <text evidence="1 5">Belongs to the HypA/HybF family.</text>
</comment>
<dbReference type="Gene3D" id="3.30.2320.80">
    <property type="match status" value="1"/>
</dbReference>
<evidence type="ECO:0000313" key="7">
    <source>
        <dbReference type="Proteomes" id="UP001319121"/>
    </source>
</evidence>
<dbReference type="GO" id="GO:0008270">
    <property type="term" value="F:zinc ion binding"/>
    <property type="evidence" value="ECO:0007669"/>
    <property type="project" value="UniProtKB-UniRule"/>
</dbReference>
<dbReference type="EMBL" id="AP019536">
    <property type="protein sequence ID" value="BBI99961.1"/>
    <property type="molecule type" value="Genomic_DNA"/>
</dbReference>
<dbReference type="AlphaFoldDB" id="A0AAN1T0C8"/>
<evidence type="ECO:0000256" key="4">
    <source>
        <dbReference type="ARBA" id="ARBA00022833"/>
    </source>
</evidence>
<evidence type="ECO:0000256" key="1">
    <source>
        <dbReference type="ARBA" id="ARBA00010748"/>
    </source>
</evidence>
<evidence type="ECO:0000313" key="6">
    <source>
        <dbReference type="EMBL" id="BBI99961.1"/>
    </source>
</evidence>
<name>A0AAN1T0C8_9PROT</name>
<dbReference type="InterPro" id="IPR000688">
    <property type="entry name" value="HypA/HybF"/>
</dbReference>
<dbReference type="GO" id="GO:0016151">
    <property type="term" value="F:nickel cation binding"/>
    <property type="evidence" value="ECO:0007669"/>
    <property type="project" value="UniProtKB-UniRule"/>
</dbReference>
<evidence type="ECO:0000256" key="3">
    <source>
        <dbReference type="ARBA" id="ARBA00022723"/>
    </source>
</evidence>
<dbReference type="Pfam" id="PF01155">
    <property type="entry name" value="HypA"/>
    <property type="match status" value="1"/>
</dbReference>
<evidence type="ECO:0000256" key="5">
    <source>
        <dbReference type="HAMAP-Rule" id="MF_00213"/>
    </source>
</evidence>
<dbReference type="PANTHER" id="PTHR34535">
    <property type="entry name" value="HYDROGENASE MATURATION FACTOR HYPA"/>
    <property type="match status" value="1"/>
</dbReference>
<dbReference type="GO" id="GO:0016530">
    <property type="term" value="F:metallochaperone activity"/>
    <property type="evidence" value="ECO:0007669"/>
    <property type="project" value="UniProtKB-ARBA"/>
</dbReference>
<dbReference type="PANTHER" id="PTHR34535:SF3">
    <property type="entry name" value="HYDROGENASE MATURATION FACTOR HYPA"/>
    <property type="match status" value="1"/>
</dbReference>
<feature type="binding site" evidence="5">
    <location>
        <position position="89"/>
    </location>
    <ligand>
        <name>Zn(2+)</name>
        <dbReference type="ChEBI" id="CHEBI:29105"/>
    </ligand>
</feature>
<organism evidence="6 7">
    <name type="scientific">Ferrigenium kumadai</name>
    <dbReference type="NCBI Taxonomy" id="1682490"/>
    <lineage>
        <taxon>Bacteria</taxon>
        <taxon>Pseudomonadati</taxon>
        <taxon>Pseudomonadota</taxon>
        <taxon>Betaproteobacteria</taxon>
        <taxon>Nitrosomonadales</taxon>
        <taxon>Gallionellaceae</taxon>
        <taxon>Ferrigenium</taxon>
    </lineage>
</organism>
<keyword evidence="4 5" id="KW-0862">Zinc</keyword>
<proteinExistence type="inferred from homology"/>
<dbReference type="InterPro" id="IPR020538">
    <property type="entry name" value="Hydgase_Ni_incorp_HypA/HybF_CS"/>
</dbReference>
<keyword evidence="3 5" id="KW-0479">Metal-binding</keyword>
<dbReference type="GO" id="GO:0051604">
    <property type="term" value="P:protein maturation"/>
    <property type="evidence" value="ECO:0007669"/>
    <property type="project" value="InterPro"/>
</dbReference>
<reference evidence="6 7" key="1">
    <citation type="submission" date="2019-03" db="EMBL/GenBank/DDBJ databases">
        <title>Complete genome sequence of Ferrigenium kumadai strain An22, a microaerophilic iron-oxidizing bacterium isolated from a paddy field soil.</title>
        <authorList>
            <person name="Watanabe T."/>
            <person name="Asakawa S."/>
        </authorList>
    </citation>
    <scope>NUCLEOTIDE SEQUENCE [LARGE SCALE GENOMIC DNA]</scope>
    <source>
        <strain evidence="6 7">An22</strain>
    </source>
</reference>
<dbReference type="Proteomes" id="UP001319121">
    <property type="component" value="Chromosome"/>
</dbReference>
<keyword evidence="2 5" id="KW-0533">Nickel</keyword>
<dbReference type="PROSITE" id="PS01249">
    <property type="entry name" value="HYPA"/>
    <property type="match status" value="1"/>
</dbReference>
<gene>
    <name evidence="5 6" type="primary">hypA</name>
    <name evidence="6" type="ORF">FGKAn22_16540</name>
</gene>
<dbReference type="FunFam" id="3.30.2320.80:FF:000001">
    <property type="entry name" value="Hydrogenase maturation factor HypA"/>
    <property type="match status" value="1"/>
</dbReference>
<protein>
    <recommendedName>
        <fullName evidence="5">Hydrogenase maturation factor HypA</fullName>
    </recommendedName>
</protein>
<dbReference type="KEGG" id="fku:FGKAn22_16540"/>
<dbReference type="RefSeq" id="WP_212785222.1">
    <property type="nucleotide sequence ID" value="NZ_AP019536.1"/>
</dbReference>
<comment type="function">
    <text evidence="5">Involved in the maturation of [NiFe] hydrogenases. Required for nickel insertion into the metal center of the hydrogenase.</text>
</comment>
<accession>A0AAN1T0C8</accession>
<feature type="binding site" evidence="5">
    <location>
        <position position="2"/>
    </location>
    <ligand>
        <name>Ni(2+)</name>
        <dbReference type="ChEBI" id="CHEBI:49786"/>
    </ligand>
</feature>
<dbReference type="HAMAP" id="MF_00213">
    <property type="entry name" value="HypA_HybF"/>
    <property type="match status" value="1"/>
</dbReference>
<evidence type="ECO:0000256" key="2">
    <source>
        <dbReference type="ARBA" id="ARBA00022596"/>
    </source>
</evidence>
<feature type="binding site" evidence="5">
    <location>
        <position position="73"/>
    </location>
    <ligand>
        <name>Zn(2+)</name>
        <dbReference type="ChEBI" id="CHEBI:29105"/>
    </ligand>
</feature>
<keyword evidence="7" id="KW-1185">Reference proteome</keyword>
<dbReference type="NCBIfam" id="TIGR00100">
    <property type="entry name" value="hypA"/>
    <property type="match status" value="1"/>
</dbReference>
<feature type="binding site" evidence="5">
    <location>
        <position position="92"/>
    </location>
    <ligand>
        <name>Zn(2+)</name>
        <dbReference type="ChEBI" id="CHEBI:29105"/>
    </ligand>
</feature>
<feature type="binding site" evidence="5">
    <location>
        <position position="76"/>
    </location>
    <ligand>
        <name>Zn(2+)</name>
        <dbReference type="ChEBI" id="CHEBI:29105"/>
    </ligand>
</feature>
<sequence>MHEMSLAESVVDLVDYRARRDGYQRVKTVRLEIGKLSGVEPEAIRFCFDEVASGTLAEGAALDILEQDGQAWCFDCGQLVPLAARSDPCPECGGFRLRMDEGVAMRVKELEIE</sequence>